<evidence type="ECO:0000313" key="1">
    <source>
        <dbReference type="EMBL" id="CAK6448270.1"/>
    </source>
</evidence>
<dbReference type="EMBL" id="OY882865">
    <property type="protein sequence ID" value="CAK6448270.1"/>
    <property type="molecule type" value="Genomic_DNA"/>
</dbReference>
<name>A0ABP0AG34_PIPNA</name>
<gene>
    <name evidence="1" type="ORF">MPIPNATIZW_LOCUS16576</name>
</gene>
<evidence type="ECO:0000313" key="2">
    <source>
        <dbReference type="Proteomes" id="UP001314169"/>
    </source>
</evidence>
<protein>
    <submittedName>
        <fullName evidence="1">Uncharacterized protein</fullName>
    </submittedName>
</protein>
<reference evidence="1" key="1">
    <citation type="submission" date="2023-12" db="EMBL/GenBank/DDBJ databases">
        <authorList>
            <person name="Brown T."/>
        </authorList>
    </citation>
    <scope>NUCLEOTIDE SEQUENCE</scope>
</reference>
<proteinExistence type="predicted"/>
<organism evidence="1 2">
    <name type="scientific">Pipistrellus nathusii</name>
    <name type="common">Nathusius' pipistrelle</name>
    <dbReference type="NCBI Taxonomy" id="59473"/>
    <lineage>
        <taxon>Eukaryota</taxon>
        <taxon>Metazoa</taxon>
        <taxon>Chordata</taxon>
        <taxon>Craniata</taxon>
        <taxon>Vertebrata</taxon>
        <taxon>Euteleostomi</taxon>
        <taxon>Mammalia</taxon>
        <taxon>Eutheria</taxon>
        <taxon>Laurasiatheria</taxon>
        <taxon>Chiroptera</taxon>
        <taxon>Yangochiroptera</taxon>
        <taxon>Vespertilionidae</taxon>
        <taxon>Pipistrellus</taxon>
    </lineage>
</organism>
<keyword evidence="2" id="KW-1185">Reference proteome</keyword>
<dbReference type="Proteomes" id="UP001314169">
    <property type="component" value="Chromosome 8"/>
</dbReference>
<sequence length="107" mass="11532">MARGALTVPEALTLSHQALSQTSTGFTGTGFELIITTPLVLCLLHFLGSTSGFSGQSYPSGIGRIGRILYSGSSKPERRFEARTEFLVERERIRTTKGQSWALASPA</sequence>
<accession>A0ABP0AG34</accession>